<evidence type="ECO:0000313" key="2">
    <source>
        <dbReference type="Proteomes" id="UP000005466"/>
    </source>
</evidence>
<accession>F3CGB1</accession>
<gene>
    <name evidence="1" type="ORF">Pgy4_35658</name>
</gene>
<dbReference type="Gene3D" id="3.30.559.30">
    <property type="entry name" value="Nonribosomal peptide synthetase, condensation domain"/>
    <property type="match status" value="1"/>
</dbReference>
<feature type="non-terminal residue" evidence="1">
    <location>
        <position position="76"/>
    </location>
</feature>
<dbReference type="AlphaFoldDB" id="F3CGB1"/>
<name>F3CGB1_PSESG</name>
<reference evidence="1 2" key="1">
    <citation type="journal article" date="2011" name="PLoS Pathog.">
        <title>Dynamic evolution of pathogenicity revealed by sequencing and comparative genomics of 19 Pseudomonas syringae isolates.</title>
        <authorList>
            <person name="Baltrus D.A."/>
            <person name="Nishimura M.T."/>
            <person name="Romanchuk A."/>
            <person name="Chang J.H."/>
            <person name="Mukhtar M.S."/>
            <person name="Cherkis K."/>
            <person name="Roach J."/>
            <person name="Grant S.R."/>
            <person name="Jones C.D."/>
            <person name="Dangl J.L."/>
        </authorList>
    </citation>
    <scope>NUCLEOTIDE SEQUENCE [LARGE SCALE GENOMIC DNA]</scope>
    <source>
        <strain evidence="2">race 4</strain>
    </source>
</reference>
<dbReference type="Proteomes" id="UP000005466">
    <property type="component" value="Unassembled WGS sequence"/>
</dbReference>
<sequence>MPVVFTSMLGMSLDGKAIDQAMTSTLGDPVHVFTQTPQVWLDHQVMEIDGELVFSWYCMEDVLADGLIDSLFKTSC</sequence>
<evidence type="ECO:0000313" key="1">
    <source>
        <dbReference type="EMBL" id="EGH18303.1"/>
    </source>
</evidence>
<organism evidence="1 2">
    <name type="scientific">Pseudomonas savastanoi pv. glycinea str. race 4</name>
    <dbReference type="NCBI Taxonomy" id="875330"/>
    <lineage>
        <taxon>Bacteria</taxon>
        <taxon>Pseudomonadati</taxon>
        <taxon>Pseudomonadota</taxon>
        <taxon>Gammaproteobacteria</taxon>
        <taxon>Pseudomonadales</taxon>
        <taxon>Pseudomonadaceae</taxon>
        <taxon>Pseudomonas</taxon>
    </lineage>
</organism>
<proteinExistence type="predicted"/>
<protein>
    <submittedName>
        <fullName evidence="1">Yersiniabactin polyketide/non-ribosomal peptide synthetase</fullName>
    </submittedName>
</protein>
<dbReference type="HOGENOM" id="CLU_2660469_0_0_6"/>
<dbReference type="EMBL" id="ADWY01002570">
    <property type="protein sequence ID" value="EGH18303.1"/>
    <property type="molecule type" value="Genomic_DNA"/>
</dbReference>
<comment type="caution">
    <text evidence="1">The sequence shown here is derived from an EMBL/GenBank/DDBJ whole genome shotgun (WGS) entry which is preliminary data.</text>
</comment>